<proteinExistence type="inferred from homology"/>
<comment type="subcellular location">
    <subcellularLocation>
        <location evidence="1">Cell envelope</location>
    </subcellularLocation>
</comment>
<dbReference type="InterPro" id="IPR058626">
    <property type="entry name" value="MdtA-like_b-barrel"/>
</dbReference>
<evidence type="ECO:0000256" key="3">
    <source>
        <dbReference type="SAM" id="MobiDB-lite"/>
    </source>
</evidence>
<feature type="domain" description="Multidrug resistance protein MdtA-like C-terminal permuted SH3" evidence="7">
    <location>
        <begin position="349"/>
        <end position="381"/>
    </location>
</feature>
<dbReference type="GO" id="GO:0022857">
    <property type="term" value="F:transmembrane transporter activity"/>
    <property type="evidence" value="ECO:0007669"/>
    <property type="project" value="InterPro"/>
</dbReference>
<dbReference type="KEGG" id="mgik:GO620_007615"/>
<evidence type="ECO:0000259" key="6">
    <source>
        <dbReference type="Pfam" id="PF25944"/>
    </source>
</evidence>
<organism evidence="8 9">
    <name type="scientific">Mucilaginibacter ginkgonis</name>
    <dbReference type="NCBI Taxonomy" id="2682091"/>
    <lineage>
        <taxon>Bacteria</taxon>
        <taxon>Pseudomonadati</taxon>
        <taxon>Bacteroidota</taxon>
        <taxon>Sphingobacteriia</taxon>
        <taxon>Sphingobacteriales</taxon>
        <taxon>Sphingobacteriaceae</taxon>
        <taxon>Mucilaginibacter</taxon>
    </lineage>
</organism>
<feature type="domain" description="Multidrug resistance protein MdtA-like alpha-helical hairpin" evidence="4">
    <location>
        <begin position="100"/>
        <end position="169"/>
    </location>
</feature>
<dbReference type="Gene3D" id="2.40.420.20">
    <property type="match status" value="1"/>
</dbReference>
<sequence>MKLRYPALALMISVGLFSCKGKDDKQAQAPQATPVSIDSARIAKAIYYDPYQATIVALKTVEIRSQIQGFITGIFFKEGSVVKQGQPLYEIDKRKYLDALQQQKANLSSAIANQVKAQKDADRYSFLLKNDAVARQTYDQAIAQLQTNKSQVAVARAAVASAQTDLSYATIRAPFTGRIGISQVKLGAQITPGSTLLNTLSSENPIAADIIVNESDINRFYGFQKQGSDSTFRLQLSDGTKYLKPGKIFAIDRGVNNQTGSIKVRVQFPNDQDILKDGMSAVLNVLNTVSGDRVQIPYKAITEQMGEFFVFVAKDTTVTKEDSINTVKKDTAAAKAGGIQTGKYMIAKQQKVTIGPRVNADVVVLSGLKAGQRIVTAGFQRLKDGGKITLGQPQGQGAPGQGGGQSQGGGQGQTGKQQGK</sequence>
<evidence type="ECO:0000259" key="4">
    <source>
        <dbReference type="Pfam" id="PF25876"/>
    </source>
</evidence>
<dbReference type="PROSITE" id="PS51257">
    <property type="entry name" value="PROKAR_LIPOPROTEIN"/>
    <property type="match status" value="1"/>
</dbReference>
<dbReference type="EMBL" id="CP066775">
    <property type="protein sequence ID" value="QQL51534.1"/>
    <property type="molecule type" value="Genomic_DNA"/>
</dbReference>
<dbReference type="Pfam" id="PF25876">
    <property type="entry name" value="HH_MFP_RND"/>
    <property type="match status" value="1"/>
</dbReference>
<gene>
    <name evidence="8" type="ORF">GO620_007615</name>
</gene>
<protein>
    <submittedName>
        <fullName evidence="8">Efflux RND transporter periplasmic adaptor subunit</fullName>
    </submittedName>
</protein>
<feature type="domain" description="Multidrug resistance protein MdtA-like beta-barrel" evidence="6">
    <location>
        <begin position="205"/>
        <end position="282"/>
    </location>
</feature>
<dbReference type="Gene3D" id="2.40.30.170">
    <property type="match status" value="1"/>
</dbReference>
<dbReference type="Proteomes" id="UP000429232">
    <property type="component" value="Chromosome"/>
</dbReference>
<dbReference type="Gene3D" id="2.40.50.100">
    <property type="match status" value="1"/>
</dbReference>
<dbReference type="Pfam" id="PF25917">
    <property type="entry name" value="BSH_RND"/>
    <property type="match status" value="1"/>
</dbReference>
<reference evidence="8 9" key="1">
    <citation type="submission" date="2020-12" db="EMBL/GenBank/DDBJ databases">
        <title>HMF7856_wgs.fasta genome submission.</title>
        <authorList>
            <person name="Kang H."/>
            <person name="Kim H."/>
            <person name="Joh K."/>
        </authorList>
    </citation>
    <scope>NUCLEOTIDE SEQUENCE [LARGE SCALE GENOMIC DNA]</scope>
    <source>
        <strain evidence="8 9">HMF7856</strain>
    </source>
</reference>
<dbReference type="InterPro" id="IPR058624">
    <property type="entry name" value="MdtA-like_HH"/>
</dbReference>
<evidence type="ECO:0000313" key="8">
    <source>
        <dbReference type="EMBL" id="QQL51534.1"/>
    </source>
</evidence>
<evidence type="ECO:0000259" key="7">
    <source>
        <dbReference type="Pfam" id="PF25967"/>
    </source>
</evidence>
<dbReference type="Pfam" id="PF25944">
    <property type="entry name" value="Beta-barrel_RND"/>
    <property type="match status" value="1"/>
</dbReference>
<dbReference type="NCBIfam" id="TIGR01730">
    <property type="entry name" value="RND_mfp"/>
    <property type="match status" value="1"/>
</dbReference>
<dbReference type="SUPFAM" id="SSF111369">
    <property type="entry name" value="HlyD-like secretion proteins"/>
    <property type="match status" value="1"/>
</dbReference>
<dbReference type="GO" id="GO:0005886">
    <property type="term" value="C:plasma membrane"/>
    <property type="evidence" value="ECO:0007669"/>
    <property type="project" value="TreeGrafter"/>
</dbReference>
<keyword evidence="9" id="KW-1185">Reference proteome</keyword>
<evidence type="ECO:0000256" key="1">
    <source>
        <dbReference type="ARBA" id="ARBA00004196"/>
    </source>
</evidence>
<feature type="domain" description="Multidrug resistance protein MdtA-like barrel-sandwich hybrid" evidence="5">
    <location>
        <begin position="60"/>
        <end position="197"/>
    </location>
</feature>
<evidence type="ECO:0000259" key="5">
    <source>
        <dbReference type="Pfam" id="PF25917"/>
    </source>
</evidence>
<dbReference type="Pfam" id="PF25967">
    <property type="entry name" value="RND-MFP_C"/>
    <property type="match status" value="1"/>
</dbReference>
<dbReference type="GO" id="GO:0046677">
    <property type="term" value="P:response to antibiotic"/>
    <property type="evidence" value="ECO:0007669"/>
    <property type="project" value="TreeGrafter"/>
</dbReference>
<feature type="compositionally biased region" description="Gly residues" evidence="3">
    <location>
        <begin position="397"/>
        <end position="413"/>
    </location>
</feature>
<name>A0A6I4HWT3_9SPHI</name>
<accession>A0A6I4HWT3</accession>
<comment type="similarity">
    <text evidence="2">Belongs to the membrane fusion protein (MFP) (TC 8.A.1) family.</text>
</comment>
<dbReference type="Gene3D" id="1.10.287.470">
    <property type="entry name" value="Helix hairpin bin"/>
    <property type="match status" value="1"/>
</dbReference>
<evidence type="ECO:0000256" key="2">
    <source>
        <dbReference type="ARBA" id="ARBA00009477"/>
    </source>
</evidence>
<evidence type="ECO:0000313" key="9">
    <source>
        <dbReference type="Proteomes" id="UP000429232"/>
    </source>
</evidence>
<dbReference type="PANTHER" id="PTHR30158">
    <property type="entry name" value="ACRA/E-RELATED COMPONENT OF DRUG EFFLUX TRANSPORTER"/>
    <property type="match status" value="1"/>
</dbReference>
<dbReference type="GO" id="GO:0030313">
    <property type="term" value="C:cell envelope"/>
    <property type="evidence" value="ECO:0007669"/>
    <property type="project" value="UniProtKB-SubCell"/>
</dbReference>
<dbReference type="InterPro" id="IPR058627">
    <property type="entry name" value="MdtA-like_C"/>
</dbReference>
<feature type="region of interest" description="Disordered" evidence="3">
    <location>
        <begin position="386"/>
        <end position="420"/>
    </location>
</feature>
<dbReference type="AlphaFoldDB" id="A0A6I4HWT3"/>
<dbReference type="InterPro" id="IPR058625">
    <property type="entry name" value="MdtA-like_BSH"/>
</dbReference>
<dbReference type="InterPro" id="IPR006143">
    <property type="entry name" value="RND_pump_MFP"/>
</dbReference>